<name>A0A2Z7A0N3_9LAMI</name>
<keyword evidence="2" id="KW-1185">Reference proteome</keyword>
<protein>
    <submittedName>
        <fullName evidence="1">Uncharacterized protein</fullName>
    </submittedName>
</protein>
<reference evidence="1 2" key="1">
    <citation type="journal article" date="2015" name="Proc. Natl. Acad. Sci. U.S.A.">
        <title>The resurrection genome of Boea hygrometrica: A blueprint for survival of dehydration.</title>
        <authorList>
            <person name="Xiao L."/>
            <person name="Yang G."/>
            <person name="Zhang L."/>
            <person name="Yang X."/>
            <person name="Zhao S."/>
            <person name="Ji Z."/>
            <person name="Zhou Q."/>
            <person name="Hu M."/>
            <person name="Wang Y."/>
            <person name="Chen M."/>
            <person name="Xu Y."/>
            <person name="Jin H."/>
            <person name="Xiao X."/>
            <person name="Hu G."/>
            <person name="Bao F."/>
            <person name="Hu Y."/>
            <person name="Wan P."/>
            <person name="Li L."/>
            <person name="Deng X."/>
            <person name="Kuang T."/>
            <person name="Xiang C."/>
            <person name="Zhu J.K."/>
            <person name="Oliver M.J."/>
            <person name="He Y."/>
        </authorList>
    </citation>
    <scope>NUCLEOTIDE SEQUENCE [LARGE SCALE GENOMIC DNA]</scope>
    <source>
        <strain evidence="2">cv. XS01</strain>
    </source>
</reference>
<gene>
    <name evidence="1" type="ORF">F511_46535</name>
</gene>
<evidence type="ECO:0000313" key="1">
    <source>
        <dbReference type="EMBL" id="KZT76440.1"/>
    </source>
</evidence>
<evidence type="ECO:0000313" key="2">
    <source>
        <dbReference type="Proteomes" id="UP000250235"/>
    </source>
</evidence>
<dbReference type="AlphaFoldDB" id="A0A2Z7A0N3"/>
<proteinExistence type="predicted"/>
<sequence length="87" mass="9969">MATVEWIQQKRKDKDSADALCAKNQQVQTLKRNQQVACTSRRKEQHIQSRASMNQLLLCIQSQDVVPVASKLQRYESSRKLLKPTTG</sequence>
<accession>A0A2Z7A0N3</accession>
<dbReference type="EMBL" id="KV121153">
    <property type="protein sequence ID" value="KZT76440.1"/>
    <property type="molecule type" value="Genomic_DNA"/>
</dbReference>
<dbReference type="Proteomes" id="UP000250235">
    <property type="component" value="Unassembled WGS sequence"/>
</dbReference>
<organism evidence="1 2">
    <name type="scientific">Dorcoceras hygrometricum</name>
    <dbReference type="NCBI Taxonomy" id="472368"/>
    <lineage>
        <taxon>Eukaryota</taxon>
        <taxon>Viridiplantae</taxon>
        <taxon>Streptophyta</taxon>
        <taxon>Embryophyta</taxon>
        <taxon>Tracheophyta</taxon>
        <taxon>Spermatophyta</taxon>
        <taxon>Magnoliopsida</taxon>
        <taxon>eudicotyledons</taxon>
        <taxon>Gunneridae</taxon>
        <taxon>Pentapetalae</taxon>
        <taxon>asterids</taxon>
        <taxon>lamiids</taxon>
        <taxon>Lamiales</taxon>
        <taxon>Gesneriaceae</taxon>
        <taxon>Didymocarpoideae</taxon>
        <taxon>Trichosporeae</taxon>
        <taxon>Loxocarpinae</taxon>
        <taxon>Dorcoceras</taxon>
    </lineage>
</organism>